<evidence type="ECO:0000313" key="2">
    <source>
        <dbReference type="EMBL" id="KAG0458599.1"/>
    </source>
</evidence>
<organism evidence="2 3">
    <name type="scientific">Vanilla planifolia</name>
    <name type="common">Vanilla</name>
    <dbReference type="NCBI Taxonomy" id="51239"/>
    <lineage>
        <taxon>Eukaryota</taxon>
        <taxon>Viridiplantae</taxon>
        <taxon>Streptophyta</taxon>
        <taxon>Embryophyta</taxon>
        <taxon>Tracheophyta</taxon>
        <taxon>Spermatophyta</taxon>
        <taxon>Magnoliopsida</taxon>
        <taxon>Liliopsida</taxon>
        <taxon>Asparagales</taxon>
        <taxon>Orchidaceae</taxon>
        <taxon>Vanilloideae</taxon>
        <taxon>Vanilleae</taxon>
        <taxon>Vanilla</taxon>
    </lineage>
</organism>
<name>A0A835PS27_VANPL</name>
<proteinExistence type="predicted"/>
<dbReference type="InterPro" id="IPR023302">
    <property type="entry name" value="Pept_S9A_N"/>
</dbReference>
<comment type="caution">
    <text evidence="2">The sequence shown here is derived from an EMBL/GenBank/DDBJ whole genome shotgun (WGS) entry which is preliminary data.</text>
</comment>
<evidence type="ECO:0000259" key="1">
    <source>
        <dbReference type="Pfam" id="PF02897"/>
    </source>
</evidence>
<dbReference type="OrthoDB" id="248387at2759"/>
<feature type="non-terminal residue" evidence="2">
    <location>
        <position position="82"/>
    </location>
</feature>
<dbReference type="Gene3D" id="2.130.10.120">
    <property type="entry name" value="Prolyl oligopeptidase, N-terminal domain"/>
    <property type="match status" value="1"/>
</dbReference>
<gene>
    <name evidence="2" type="ORF">HPP92_021727</name>
</gene>
<evidence type="ECO:0000313" key="3">
    <source>
        <dbReference type="Proteomes" id="UP000639772"/>
    </source>
</evidence>
<dbReference type="Pfam" id="PF02897">
    <property type="entry name" value="Peptidase_S9_N"/>
    <property type="match status" value="1"/>
</dbReference>
<dbReference type="GO" id="GO:0004252">
    <property type="term" value="F:serine-type endopeptidase activity"/>
    <property type="evidence" value="ECO:0007669"/>
    <property type="project" value="InterPro"/>
</dbReference>
<accession>A0A835PS27</accession>
<sequence length="82" mass="9058">LITSETGISVYDVMPTGPGAPEEHIILDENIKAQVSPNNKLIAYAEDTKGNEIYSIYVIDADKENYHMDLGKLTSMTAKKQD</sequence>
<dbReference type="AlphaFoldDB" id="A0A835PS27"/>
<dbReference type="EMBL" id="JADCNM010000012">
    <property type="protein sequence ID" value="KAG0458599.1"/>
    <property type="molecule type" value="Genomic_DNA"/>
</dbReference>
<protein>
    <recommendedName>
        <fullName evidence="1">Peptidase S9A N-terminal domain-containing protein</fullName>
    </recommendedName>
</protein>
<feature type="domain" description="Peptidase S9A N-terminal" evidence="1">
    <location>
        <begin position="33"/>
        <end position="69"/>
    </location>
</feature>
<reference evidence="2 3" key="1">
    <citation type="journal article" date="2020" name="Nat. Food">
        <title>A phased Vanilla planifolia genome enables genetic improvement of flavour and production.</title>
        <authorList>
            <person name="Hasing T."/>
            <person name="Tang H."/>
            <person name="Brym M."/>
            <person name="Khazi F."/>
            <person name="Huang T."/>
            <person name="Chambers A.H."/>
        </authorList>
    </citation>
    <scope>NUCLEOTIDE SEQUENCE [LARGE SCALE GENOMIC DNA]</scope>
    <source>
        <tissue evidence="2">Leaf</tissue>
    </source>
</reference>
<dbReference type="Proteomes" id="UP000639772">
    <property type="component" value="Chromosome 12"/>
</dbReference>